<accession>A0A1J4RX40</accession>
<dbReference type="Proteomes" id="UP000182345">
    <property type="component" value="Unassembled WGS sequence"/>
</dbReference>
<reference evidence="1 2" key="1">
    <citation type="journal article" date="2016" name="Environ. Microbiol.">
        <title>Genomic resolution of a cold subsurface aquifer community provides metabolic insights for novel microbes adapted to high CO concentrations.</title>
        <authorList>
            <person name="Probst A.J."/>
            <person name="Castelle C.J."/>
            <person name="Singh A."/>
            <person name="Brown C.T."/>
            <person name="Anantharaman K."/>
            <person name="Sharon I."/>
            <person name="Hug L.A."/>
            <person name="Burstein D."/>
            <person name="Emerson J.B."/>
            <person name="Thomas B.C."/>
            <person name="Banfield J.F."/>
        </authorList>
    </citation>
    <scope>NUCLEOTIDE SEQUENCE [LARGE SCALE GENOMIC DNA]</scope>
    <source>
        <strain evidence="1">CG1_02_44_10</strain>
    </source>
</reference>
<dbReference type="EMBL" id="MNUK01000038">
    <property type="protein sequence ID" value="OIN91672.1"/>
    <property type="molecule type" value="Genomic_DNA"/>
</dbReference>
<organism evidence="1 2">
    <name type="scientific">Candidatus Collierbacteria bacterium CG1_02_44_10</name>
    <dbReference type="NCBI Taxonomy" id="1805087"/>
    <lineage>
        <taxon>Bacteria</taxon>
        <taxon>Candidatus Collieribacteriota</taxon>
    </lineage>
</organism>
<evidence type="ECO:0000313" key="2">
    <source>
        <dbReference type="Proteomes" id="UP000182345"/>
    </source>
</evidence>
<gene>
    <name evidence="1" type="ORF">AUJ42_01465</name>
</gene>
<comment type="caution">
    <text evidence="1">The sequence shown here is derived from an EMBL/GenBank/DDBJ whole genome shotgun (WGS) entry which is preliminary data.</text>
</comment>
<protein>
    <submittedName>
        <fullName evidence="1">Uncharacterized protein</fullName>
    </submittedName>
</protein>
<dbReference type="AlphaFoldDB" id="A0A1J4RX40"/>
<proteinExistence type="predicted"/>
<name>A0A1J4RX40_9BACT</name>
<evidence type="ECO:0000313" key="1">
    <source>
        <dbReference type="EMBL" id="OIN91672.1"/>
    </source>
</evidence>
<sequence length="145" mass="16221">MGIIQSRLAVGRSVSLWYPQTGFKTIVVGRLPGHTGYVPEPGEAVHWNLPYLRRMFSRRIFALYCTAEGNLTIVRLSDTNSVMISSASNKPITFLDVHQRYTVSPDEMYNLTVTIHGLLIIKSQSVGQPHSGVLKTCILSMTREK</sequence>